<proteinExistence type="predicted"/>
<keyword evidence="3" id="KW-1185">Reference proteome</keyword>
<feature type="region of interest" description="Disordered" evidence="1">
    <location>
        <begin position="238"/>
        <end position="257"/>
    </location>
</feature>
<organism evidence="2 3">
    <name type="scientific">Sporothrix epigloea</name>
    <dbReference type="NCBI Taxonomy" id="1892477"/>
    <lineage>
        <taxon>Eukaryota</taxon>
        <taxon>Fungi</taxon>
        <taxon>Dikarya</taxon>
        <taxon>Ascomycota</taxon>
        <taxon>Pezizomycotina</taxon>
        <taxon>Sordariomycetes</taxon>
        <taxon>Sordariomycetidae</taxon>
        <taxon>Ophiostomatales</taxon>
        <taxon>Ophiostomataceae</taxon>
        <taxon>Sporothrix</taxon>
    </lineage>
</organism>
<sequence length="288" mass="32115">MRLFTAEPSTLEIRDAEICASTERHDFETFAKHLQDAAMYIYRQGQRLPYAKVSALLLMWEEDSSVEADLSSLERTLHDRYHFHTERWKIPTVADPGALLSSRISKFVGPSNLDHLSIIYYIGSGQTGLDNQLYWSCFFFRNVIAAYASDAGPRDPSKRSFTSFLVESLQNLGTGRPFSTQHLYDDIIAIQQSYERHYPTQMDFSTLGQPPPAISHVPLFLALTPNKSTIDLSLMPRRHGSSKIQNGGGGNLSQSAGDDMDSIRDTPVISPAAVADAVFNEPLIPAQT</sequence>
<dbReference type="EMBL" id="CAWUON010000120">
    <property type="protein sequence ID" value="CAK7273750.1"/>
    <property type="molecule type" value="Genomic_DNA"/>
</dbReference>
<gene>
    <name evidence="2" type="ORF">SEPCBS119000_005818</name>
</gene>
<name>A0ABP0DZN6_9PEZI</name>
<protein>
    <submittedName>
        <fullName evidence="2">Uncharacterized protein</fullName>
    </submittedName>
</protein>
<accession>A0ABP0DZN6</accession>
<evidence type="ECO:0000313" key="3">
    <source>
        <dbReference type="Proteomes" id="UP001642502"/>
    </source>
</evidence>
<dbReference type="Proteomes" id="UP001642502">
    <property type="component" value="Unassembled WGS sequence"/>
</dbReference>
<evidence type="ECO:0000256" key="1">
    <source>
        <dbReference type="SAM" id="MobiDB-lite"/>
    </source>
</evidence>
<reference evidence="2 3" key="1">
    <citation type="submission" date="2024-01" db="EMBL/GenBank/DDBJ databases">
        <authorList>
            <person name="Allen C."/>
            <person name="Tagirdzhanova G."/>
        </authorList>
    </citation>
    <scope>NUCLEOTIDE SEQUENCE [LARGE SCALE GENOMIC DNA]</scope>
    <source>
        <strain evidence="2 3">CBS 119000</strain>
    </source>
</reference>
<comment type="caution">
    <text evidence="2">The sequence shown here is derived from an EMBL/GenBank/DDBJ whole genome shotgun (WGS) entry which is preliminary data.</text>
</comment>
<evidence type="ECO:0000313" key="2">
    <source>
        <dbReference type="EMBL" id="CAK7273750.1"/>
    </source>
</evidence>